<dbReference type="GO" id="GO:0016787">
    <property type="term" value="F:hydrolase activity"/>
    <property type="evidence" value="ECO:0007669"/>
    <property type="project" value="UniProtKB-KW"/>
</dbReference>
<gene>
    <name evidence="4" type="ORF">A7K91_00460</name>
</gene>
<keyword evidence="2" id="KW-0378">Hydrolase</keyword>
<dbReference type="Proteomes" id="UP000092024">
    <property type="component" value="Unassembled WGS sequence"/>
</dbReference>
<name>A0A1A5YHN7_9BACL</name>
<protein>
    <submittedName>
        <fullName evidence="4">Phosphatidylinositol alpha-mannosyltransferase</fullName>
    </submittedName>
</protein>
<evidence type="ECO:0000256" key="2">
    <source>
        <dbReference type="ARBA" id="ARBA00022801"/>
    </source>
</evidence>
<dbReference type="GO" id="GO:0016757">
    <property type="term" value="F:glycosyltransferase activity"/>
    <property type="evidence" value="ECO:0007669"/>
    <property type="project" value="UniProtKB-KW"/>
</dbReference>
<evidence type="ECO:0000259" key="3">
    <source>
        <dbReference type="PROSITE" id="PS51462"/>
    </source>
</evidence>
<comment type="caution">
    <text evidence="4">The sequence shown here is derived from an EMBL/GenBank/DDBJ whole genome shotgun (WGS) entry which is preliminary data.</text>
</comment>
<accession>A0A1A5YHN7</accession>
<comment type="cofactor">
    <cofactor evidence="1">
        <name>Mg(2+)</name>
        <dbReference type="ChEBI" id="CHEBI:18420"/>
    </cofactor>
</comment>
<dbReference type="Gene3D" id="3.90.79.10">
    <property type="entry name" value="Nucleoside Triphosphate Pyrophosphohydrolase"/>
    <property type="match status" value="1"/>
</dbReference>
<dbReference type="InterPro" id="IPR020084">
    <property type="entry name" value="NUDIX_hydrolase_CS"/>
</dbReference>
<dbReference type="OrthoDB" id="9787476at2"/>
<dbReference type="InterPro" id="IPR000086">
    <property type="entry name" value="NUDIX_hydrolase_dom"/>
</dbReference>
<feature type="domain" description="Nudix hydrolase" evidence="3">
    <location>
        <begin position="36"/>
        <end position="157"/>
    </location>
</feature>
<dbReference type="PROSITE" id="PS00893">
    <property type="entry name" value="NUDIX_BOX"/>
    <property type="match status" value="1"/>
</dbReference>
<keyword evidence="4" id="KW-0328">Glycosyltransferase</keyword>
<keyword evidence="5" id="KW-1185">Reference proteome</keyword>
<proteinExistence type="predicted"/>
<dbReference type="PANTHER" id="PTHR43046">
    <property type="entry name" value="GDP-MANNOSE MANNOSYL HYDROLASE"/>
    <property type="match status" value="1"/>
</dbReference>
<reference evidence="4 5" key="1">
    <citation type="submission" date="2016-05" db="EMBL/GenBank/DDBJ databases">
        <title>Paenibacillus oryzae. sp. nov., isolated from the rice root.</title>
        <authorList>
            <person name="Zhang J."/>
            <person name="Zhang X."/>
        </authorList>
    </citation>
    <scope>NUCLEOTIDE SEQUENCE [LARGE SCALE GENOMIC DNA]</scope>
    <source>
        <strain evidence="4 5">1DrF-4</strain>
    </source>
</reference>
<keyword evidence="4" id="KW-0808">Transferase</keyword>
<dbReference type="AlphaFoldDB" id="A0A1A5YHN7"/>
<evidence type="ECO:0000313" key="5">
    <source>
        <dbReference type="Proteomes" id="UP000092024"/>
    </source>
</evidence>
<dbReference type="Pfam" id="PF00293">
    <property type="entry name" value="NUDIX"/>
    <property type="match status" value="1"/>
</dbReference>
<dbReference type="RefSeq" id="WP_068683553.1">
    <property type="nucleotide sequence ID" value="NZ_LYPA01000060.1"/>
</dbReference>
<dbReference type="PROSITE" id="PS51462">
    <property type="entry name" value="NUDIX"/>
    <property type="match status" value="1"/>
</dbReference>
<evidence type="ECO:0000313" key="4">
    <source>
        <dbReference type="EMBL" id="OBR65186.1"/>
    </source>
</evidence>
<organism evidence="4 5">
    <name type="scientific">Paenibacillus oryzae</name>
    <dbReference type="NCBI Taxonomy" id="1844972"/>
    <lineage>
        <taxon>Bacteria</taxon>
        <taxon>Bacillati</taxon>
        <taxon>Bacillota</taxon>
        <taxon>Bacilli</taxon>
        <taxon>Bacillales</taxon>
        <taxon>Paenibacillaceae</taxon>
        <taxon>Paenibacillus</taxon>
    </lineage>
</organism>
<dbReference type="SUPFAM" id="SSF55811">
    <property type="entry name" value="Nudix"/>
    <property type="match status" value="1"/>
</dbReference>
<dbReference type="EMBL" id="LYPA01000060">
    <property type="protein sequence ID" value="OBR65186.1"/>
    <property type="molecule type" value="Genomic_DNA"/>
</dbReference>
<sequence>MISKLVGLVPRDWLVYMYKHMPFNGLKNWLVYRAQNKFLVAVLGIFTNEAGQILLLKHVYRKEPWGIPGGWMELEKPELALERELKEETGLSVKSIELVKAIYGTKPNRVDLIFRGRVIEGDFKKSSEISEIMYCTMDDWPDGLPMEQRKLIKEFGSVAP</sequence>
<dbReference type="PANTHER" id="PTHR43046:SF14">
    <property type="entry name" value="MUTT_NUDIX FAMILY PROTEIN"/>
    <property type="match status" value="1"/>
</dbReference>
<dbReference type="InterPro" id="IPR015797">
    <property type="entry name" value="NUDIX_hydrolase-like_dom_sf"/>
</dbReference>
<dbReference type="STRING" id="1844972.A7K91_00460"/>
<evidence type="ECO:0000256" key="1">
    <source>
        <dbReference type="ARBA" id="ARBA00001946"/>
    </source>
</evidence>